<feature type="compositionally biased region" description="Basic residues" evidence="1">
    <location>
        <begin position="77"/>
        <end position="88"/>
    </location>
</feature>
<dbReference type="Proteomes" id="UP000479710">
    <property type="component" value="Unassembled WGS sequence"/>
</dbReference>
<accession>A0A6G1DJW1</accession>
<dbReference type="AlphaFoldDB" id="A0A6G1DJW1"/>
<gene>
    <name evidence="2" type="ORF">E2562_012939</name>
</gene>
<name>A0A6G1DJW1_9ORYZ</name>
<organism evidence="2 3">
    <name type="scientific">Oryza meyeriana var. granulata</name>
    <dbReference type="NCBI Taxonomy" id="110450"/>
    <lineage>
        <taxon>Eukaryota</taxon>
        <taxon>Viridiplantae</taxon>
        <taxon>Streptophyta</taxon>
        <taxon>Embryophyta</taxon>
        <taxon>Tracheophyta</taxon>
        <taxon>Spermatophyta</taxon>
        <taxon>Magnoliopsida</taxon>
        <taxon>Liliopsida</taxon>
        <taxon>Poales</taxon>
        <taxon>Poaceae</taxon>
        <taxon>BOP clade</taxon>
        <taxon>Oryzoideae</taxon>
        <taxon>Oryzeae</taxon>
        <taxon>Oryzinae</taxon>
        <taxon>Oryza</taxon>
        <taxon>Oryza meyeriana</taxon>
    </lineage>
</organism>
<evidence type="ECO:0000313" key="2">
    <source>
        <dbReference type="EMBL" id="KAF0912023.1"/>
    </source>
</evidence>
<protein>
    <submittedName>
        <fullName evidence="2">Uncharacterized protein</fullName>
    </submittedName>
</protein>
<comment type="caution">
    <text evidence="2">The sequence shown here is derived from an EMBL/GenBank/DDBJ whole genome shotgun (WGS) entry which is preliminary data.</text>
</comment>
<evidence type="ECO:0000313" key="3">
    <source>
        <dbReference type="Proteomes" id="UP000479710"/>
    </source>
</evidence>
<sequence>MTTSSGTFGVEGCVAGLTTEVPFWSADTIIFRTFSTPSSFRRQDLGGIVSPPSSSYCFGGHTACWKVEKLGKQMEKTHKKTKRASRTQRKMEQSSWL</sequence>
<feature type="region of interest" description="Disordered" evidence="1">
    <location>
        <begin position="75"/>
        <end position="97"/>
    </location>
</feature>
<evidence type="ECO:0000256" key="1">
    <source>
        <dbReference type="SAM" id="MobiDB-lite"/>
    </source>
</evidence>
<reference evidence="2 3" key="1">
    <citation type="submission" date="2019-11" db="EMBL/GenBank/DDBJ databases">
        <title>Whole genome sequence of Oryza granulata.</title>
        <authorList>
            <person name="Li W."/>
        </authorList>
    </citation>
    <scope>NUCLEOTIDE SEQUENCE [LARGE SCALE GENOMIC DNA]</scope>
    <source>
        <strain evidence="3">cv. Menghai</strain>
        <tissue evidence="2">Leaf</tissue>
    </source>
</reference>
<proteinExistence type="predicted"/>
<keyword evidence="3" id="KW-1185">Reference proteome</keyword>
<dbReference type="EMBL" id="SPHZ02000006">
    <property type="protein sequence ID" value="KAF0912023.1"/>
    <property type="molecule type" value="Genomic_DNA"/>
</dbReference>